<dbReference type="SMART" id="SM00389">
    <property type="entry name" value="HOX"/>
    <property type="match status" value="1"/>
</dbReference>
<protein>
    <recommendedName>
        <fullName evidence="7">Homeobox domain-containing protein</fullName>
    </recommendedName>
</protein>
<evidence type="ECO:0000256" key="4">
    <source>
        <dbReference type="PROSITE-ProRule" id="PRU00108"/>
    </source>
</evidence>
<sequence>MDLLREPATEDAILTAVFEALNPPHCNNNNTSPNKHSVTFSSWRDNPSLDTSPLIASAPVIASSPVLVTLFDNSDNSALTYELFEQALSVHSAPSSPGFMSLTIQPWTASIASTTPAQTHFFQDASESTATFEIPTSHCVKTTDILSNHASISTETPPDSPELNSDSQKSPTTSLSRKQKKPRFKASKADLDMLCRSFAESPFPTRAERKRLAEVLNLEAQQIKIWFQNARARERAGGKVIAKPEAKPKETL</sequence>
<dbReference type="STRING" id="246404.A0A507EKA0"/>
<evidence type="ECO:0000256" key="2">
    <source>
        <dbReference type="ARBA" id="ARBA00023155"/>
    </source>
</evidence>
<dbReference type="PANTHER" id="PTHR24324">
    <property type="entry name" value="HOMEOBOX PROTEIN HHEX"/>
    <property type="match status" value="1"/>
</dbReference>
<dbReference type="Gene3D" id="1.10.10.60">
    <property type="entry name" value="Homeodomain-like"/>
    <property type="match status" value="1"/>
</dbReference>
<name>A0A507EKA0_9FUNG</name>
<evidence type="ECO:0000256" key="6">
    <source>
        <dbReference type="SAM" id="MobiDB-lite"/>
    </source>
</evidence>
<gene>
    <name evidence="8" type="ORF">CcCBS67573_g08388</name>
</gene>
<keyword evidence="3 4" id="KW-0539">Nucleus</keyword>
<dbReference type="InterPro" id="IPR017970">
    <property type="entry name" value="Homeobox_CS"/>
</dbReference>
<feature type="compositionally biased region" description="Polar residues" evidence="6">
    <location>
        <begin position="150"/>
        <end position="176"/>
    </location>
</feature>
<evidence type="ECO:0000259" key="7">
    <source>
        <dbReference type="PROSITE" id="PS50071"/>
    </source>
</evidence>
<keyword evidence="2 4" id="KW-0371">Homeobox</keyword>
<dbReference type="Pfam" id="PF00046">
    <property type="entry name" value="Homeodomain"/>
    <property type="match status" value="1"/>
</dbReference>
<evidence type="ECO:0000313" key="9">
    <source>
        <dbReference type="Proteomes" id="UP000320333"/>
    </source>
</evidence>
<dbReference type="PROSITE" id="PS00027">
    <property type="entry name" value="HOMEOBOX_1"/>
    <property type="match status" value="1"/>
</dbReference>
<evidence type="ECO:0000256" key="5">
    <source>
        <dbReference type="RuleBase" id="RU000682"/>
    </source>
</evidence>
<organism evidence="8 9">
    <name type="scientific">Chytriomyces confervae</name>
    <dbReference type="NCBI Taxonomy" id="246404"/>
    <lineage>
        <taxon>Eukaryota</taxon>
        <taxon>Fungi</taxon>
        <taxon>Fungi incertae sedis</taxon>
        <taxon>Chytridiomycota</taxon>
        <taxon>Chytridiomycota incertae sedis</taxon>
        <taxon>Chytridiomycetes</taxon>
        <taxon>Chytridiales</taxon>
        <taxon>Chytriomycetaceae</taxon>
        <taxon>Chytriomyces</taxon>
    </lineage>
</organism>
<feature type="compositionally biased region" description="Basic residues" evidence="6">
    <location>
        <begin position="177"/>
        <end position="186"/>
    </location>
</feature>
<dbReference type="PANTHER" id="PTHR24324:SF9">
    <property type="entry name" value="HOMEOBOX DOMAIN-CONTAINING PROTEIN"/>
    <property type="match status" value="1"/>
</dbReference>
<dbReference type="GO" id="GO:0030154">
    <property type="term" value="P:cell differentiation"/>
    <property type="evidence" value="ECO:0007669"/>
    <property type="project" value="TreeGrafter"/>
</dbReference>
<dbReference type="GO" id="GO:0005634">
    <property type="term" value="C:nucleus"/>
    <property type="evidence" value="ECO:0007669"/>
    <property type="project" value="UniProtKB-SubCell"/>
</dbReference>
<keyword evidence="1 4" id="KW-0238">DNA-binding</keyword>
<evidence type="ECO:0000256" key="3">
    <source>
        <dbReference type="ARBA" id="ARBA00023242"/>
    </source>
</evidence>
<dbReference type="Proteomes" id="UP000320333">
    <property type="component" value="Unassembled WGS sequence"/>
</dbReference>
<dbReference type="SUPFAM" id="SSF46689">
    <property type="entry name" value="Homeodomain-like"/>
    <property type="match status" value="1"/>
</dbReference>
<dbReference type="GO" id="GO:0000981">
    <property type="term" value="F:DNA-binding transcription factor activity, RNA polymerase II-specific"/>
    <property type="evidence" value="ECO:0007669"/>
    <property type="project" value="InterPro"/>
</dbReference>
<dbReference type="InterPro" id="IPR001356">
    <property type="entry name" value="HD"/>
</dbReference>
<evidence type="ECO:0000313" key="8">
    <source>
        <dbReference type="EMBL" id="TPX64513.1"/>
    </source>
</evidence>
<dbReference type="CDD" id="cd00086">
    <property type="entry name" value="homeodomain"/>
    <property type="match status" value="1"/>
</dbReference>
<evidence type="ECO:0000256" key="1">
    <source>
        <dbReference type="ARBA" id="ARBA00023125"/>
    </source>
</evidence>
<dbReference type="InterPro" id="IPR051000">
    <property type="entry name" value="Homeobox_DNA-bind_prot"/>
</dbReference>
<keyword evidence="9" id="KW-1185">Reference proteome</keyword>
<dbReference type="OrthoDB" id="2115855at2759"/>
<dbReference type="AlphaFoldDB" id="A0A507EKA0"/>
<comment type="subcellular location">
    <subcellularLocation>
        <location evidence="4 5">Nucleus</location>
    </subcellularLocation>
</comment>
<feature type="domain" description="Homeobox" evidence="7">
    <location>
        <begin position="177"/>
        <end position="237"/>
    </location>
</feature>
<comment type="caution">
    <text evidence="8">The sequence shown here is derived from an EMBL/GenBank/DDBJ whole genome shotgun (WGS) entry which is preliminary data.</text>
</comment>
<proteinExistence type="predicted"/>
<dbReference type="PROSITE" id="PS50071">
    <property type="entry name" value="HOMEOBOX_2"/>
    <property type="match status" value="1"/>
</dbReference>
<dbReference type="InterPro" id="IPR009057">
    <property type="entry name" value="Homeodomain-like_sf"/>
</dbReference>
<feature type="region of interest" description="Disordered" evidence="6">
    <location>
        <begin position="150"/>
        <end position="186"/>
    </location>
</feature>
<feature type="DNA-binding region" description="Homeobox" evidence="4">
    <location>
        <begin position="179"/>
        <end position="238"/>
    </location>
</feature>
<dbReference type="EMBL" id="QEAP01000542">
    <property type="protein sequence ID" value="TPX64513.1"/>
    <property type="molecule type" value="Genomic_DNA"/>
</dbReference>
<accession>A0A507EKA0</accession>
<dbReference type="GO" id="GO:0000978">
    <property type="term" value="F:RNA polymerase II cis-regulatory region sequence-specific DNA binding"/>
    <property type="evidence" value="ECO:0007669"/>
    <property type="project" value="TreeGrafter"/>
</dbReference>
<reference evidence="8 9" key="1">
    <citation type="journal article" date="2019" name="Sci. Rep.">
        <title>Comparative genomics of chytrid fungi reveal insights into the obligate biotrophic and pathogenic lifestyle of Synchytrium endobioticum.</title>
        <authorList>
            <person name="van de Vossenberg B.T.L.H."/>
            <person name="Warris S."/>
            <person name="Nguyen H.D.T."/>
            <person name="van Gent-Pelzer M.P.E."/>
            <person name="Joly D.L."/>
            <person name="van de Geest H.C."/>
            <person name="Bonants P.J.M."/>
            <person name="Smith D.S."/>
            <person name="Levesque C.A."/>
            <person name="van der Lee T.A.J."/>
        </authorList>
    </citation>
    <scope>NUCLEOTIDE SEQUENCE [LARGE SCALE GENOMIC DNA]</scope>
    <source>
        <strain evidence="8 9">CBS 675.73</strain>
    </source>
</reference>